<dbReference type="GO" id="GO:0000049">
    <property type="term" value="F:tRNA binding"/>
    <property type="evidence" value="ECO:0007669"/>
    <property type="project" value="UniProtKB-UniRule"/>
</dbReference>
<dbReference type="InterPro" id="IPR036416">
    <property type="entry name" value="Pept_tRNA_hydro_sf"/>
</dbReference>
<protein>
    <recommendedName>
        <fullName evidence="6 7">Peptidyl-tRNA hydrolase</fullName>
        <shortName evidence="7">Pth</shortName>
        <ecNumber evidence="1 7">3.1.1.29</ecNumber>
    </recommendedName>
</protein>
<dbReference type="CDD" id="cd00462">
    <property type="entry name" value="PTH"/>
    <property type="match status" value="1"/>
</dbReference>
<dbReference type="SUPFAM" id="SSF53178">
    <property type="entry name" value="Peptidyl-tRNA hydrolase-like"/>
    <property type="match status" value="1"/>
</dbReference>
<evidence type="ECO:0000313" key="11">
    <source>
        <dbReference type="Proteomes" id="UP000176404"/>
    </source>
</evidence>
<feature type="site" description="Stabilizes the basic form of H active site to accept a proton" evidence="7">
    <location>
        <position position="90"/>
    </location>
</feature>
<evidence type="ECO:0000256" key="2">
    <source>
        <dbReference type="ARBA" id="ARBA00022555"/>
    </source>
</evidence>
<evidence type="ECO:0000256" key="8">
    <source>
        <dbReference type="RuleBase" id="RU000673"/>
    </source>
</evidence>
<dbReference type="GO" id="GO:0072344">
    <property type="term" value="P:rescue of stalled ribosome"/>
    <property type="evidence" value="ECO:0007669"/>
    <property type="project" value="UniProtKB-UniRule"/>
</dbReference>
<comment type="caution">
    <text evidence="7">Lacks conserved residue(s) required for the propagation of feature annotation.</text>
</comment>
<evidence type="ECO:0000256" key="3">
    <source>
        <dbReference type="ARBA" id="ARBA00022801"/>
    </source>
</evidence>
<dbReference type="HAMAP" id="MF_00083">
    <property type="entry name" value="Pept_tRNA_hydro_bact"/>
    <property type="match status" value="1"/>
</dbReference>
<evidence type="ECO:0000313" key="10">
    <source>
        <dbReference type="EMBL" id="OGM59989.1"/>
    </source>
</evidence>
<name>A0A1F8B8G7_9BACT</name>
<dbReference type="InterPro" id="IPR018171">
    <property type="entry name" value="Pept_tRNA_hydro_CS"/>
</dbReference>
<comment type="function">
    <text evidence="7">Catalyzes the release of premature peptidyl moieties from peptidyl-tRNA molecules trapped in stalled 50S ribosomal subunits, and thus maintains levels of free tRNAs and 50S ribosomes.</text>
</comment>
<evidence type="ECO:0000256" key="5">
    <source>
        <dbReference type="ARBA" id="ARBA00038063"/>
    </source>
</evidence>
<dbReference type="GO" id="GO:0005737">
    <property type="term" value="C:cytoplasm"/>
    <property type="evidence" value="ECO:0007669"/>
    <property type="project" value="UniProtKB-SubCell"/>
</dbReference>
<dbReference type="AlphaFoldDB" id="A0A1F8B8G7"/>
<evidence type="ECO:0000256" key="6">
    <source>
        <dbReference type="ARBA" id="ARBA00050038"/>
    </source>
</evidence>
<dbReference type="GO" id="GO:0006515">
    <property type="term" value="P:protein quality control for misfolded or incompletely synthesized proteins"/>
    <property type="evidence" value="ECO:0007669"/>
    <property type="project" value="UniProtKB-UniRule"/>
</dbReference>
<dbReference type="EMBL" id="MGHD01000010">
    <property type="protein sequence ID" value="OGM59989.1"/>
    <property type="molecule type" value="Genomic_DNA"/>
</dbReference>
<feature type="site" description="Discriminates between blocked and unblocked aminoacyl-tRNA" evidence="7">
    <location>
        <position position="9"/>
    </location>
</feature>
<keyword evidence="3 7" id="KW-0378">Hydrolase</keyword>
<dbReference type="PANTHER" id="PTHR17224">
    <property type="entry name" value="PEPTIDYL-TRNA HYDROLASE"/>
    <property type="match status" value="1"/>
</dbReference>
<organism evidence="10 11">
    <name type="scientific">Candidatus Woesebacteria bacterium RIFCSPLOWO2_01_FULL_39_10b</name>
    <dbReference type="NCBI Taxonomy" id="1802517"/>
    <lineage>
        <taxon>Bacteria</taxon>
        <taxon>Candidatus Woeseibacteriota</taxon>
    </lineage>
</organism>
<dbReference type="STRING" id="1802517.A2892_03770"/>
<feature type="binding site" evidence="7">
    <location>
        <position position="63"/>
    </location>
    <ligand>
        <name>tRNA</name>
        <dbReference type="ChEBI" id="CHEBI:17843"/>
    </ligand>
</feature>
<dbReference type="Gene3D" id="3.40.50.1470">
    <property type="entry name" value="Peptidyl-tRNA hydrolase"/>
    <property type="match status" value="1"/>
</dbReference>
<evidence type="ECO:0000256" key="7">
    <source>
        <dbReference type="HAMAP-Rule" id="MF_00083"/>
    </source>
</evidence>
<dbReference type="PROSITE" id="PS01195">
    <property type="entry name" value="PEPT_TRNA_HYDROL_1"/>
    <property type="match status" value="1"/>
</dbReference>
<dbReference type="GO" id="GO:0004045">
    <property type="term" value="F:peptidyl-tRNA hydrolase activity"/>
    <property type="evidence" value="ECO:0007669"/>
    <property type="project" value="UniProtKB-UniRule"/>
</dbReference>
<dbReference type="EC" id="3.1.1.29" evidence="1 7"/>
<gene>
    <name evidence="7" type="primary">pth</name>
    <name evidence="10" type="ORF">A2892_03770</name>
</gene>
<comment type="function">
    <text evidence="7">Hydrolyzes ribosome-free peptidyl-tRNAs (with 1 or more amino acids incorporated), which drop off the ribosome during protein synthesis, or as a result of ribosome stalling.</text>
</comment>
<keyword evidence="4 7" id="KW-0694">RNA-binding</keyword>
<sequence>MKLIIGLGNPGKEYERTRHNVGFLVVDRLVQELGIGSFELRKELKSSVISYQSLVILARPQTMMNDSGIVVKFLSTYYQIPTANIYVIHDDLDLPLGSYKIQKGIGPKLHYGIQSIEKELGNKDFWRVRVGIDNRVSGAKIQGEKYVLQNFEEDEKKLISEIIAKVIQDIERILLASGI</sequence>
<evidence type="ECO:0000256" key="4">
    <source>
        <dbReference type="ARBA" id="ARBA00022884"/>
    </source>
</evidence>
<dbReference type="Proteomes" id="UP000176404">
    <property type="component" value="Unassembled WGS sequence"/>
</dbReference>
<comment type="subcellular location">
    <subcellularLocation>
        <location evidence="7">Cytoplasm</location>
    </subcellularLocation>
</comment>
<reference evidence="10 11" key="1">
    <citation type="journal article" date="2016" name="Nat. Commun.">
        <title>Thousands of microbial genomes shed light on interconnected biogeochemical processes in an aquifer system.</title>
        <authorList>
            <person name="Anantharaman K."/>
            <person name="Brown C.T."/>
            <person name="Hug L.A."/>
            <person name="Sharon I."/>
            <person name="Castelle C.J."/>
            <person name="Probst A.J."/>
            <person name="Thomas B.C."/>
            <person name="Singh A."/>
            <person name="Wilkins M.J."/>
            <person name="Karaoz U."/>
            <person name="Brodie E.L."/>
            <person name="Williams K.H."/>
            <person name="Hubbard S.S."/>
            <person name="Banfield J.F."/>
        </authorList>
    </citation>
    <scope>NUCLEOTIDE SEQUENCE [LARGE SCALE GENOMIC DNA]</scope>
</reference>
<feature type="active site" description="Proton acceptor" evidence="7">
    <location>
        <position position="19"/>
    </location>
</feature>
<dbReference type="InterPro" id="IPR001328">
    <property type="entry name" value="Pept_tRNA_hydro"/>
</dbReference>
<feature type="binding site" evidence="7">
    <location>
        <position position="14"/>
    </location>
    <ligand>
        <name>tRNA</name>
        <dbReference type="ChEBI" id="CHEBI:17843"/>
    </ligand>
</feature>
<evidence type="ECO:0000256" key="1">
    <source>
        <dbReference type="ARBA" id="ARBA00013260"/>
    </source>
</evidence>
<comment type="subunit">
    <text evidence="7">Monomer.</text>
</comment>
<comment type="similarity">
    <text evidence="5 7 9">Belongs to the PTH family.</text>
</comment>
<keyword evidence="2 7" id="KW-0820">tRNA-binding</keyword>
<keyword evidence="7" id="KW-0963">Cytoplasm</keyword>
<comment type="caution">
    <text evidence="10">The sequence shown here is derived from an EMBL/GenBank/DDBJ whole genome shotgun (WGS) entry which is preliminary data.</text>
</comment>
<proteinExistence type="inferred from homology"/>
<comment type="catalytic activity">
    <reaction evidence="7 8">
        <text>an N-acyl-L-alpha-aminoacyl-tRNA + H2O = an N-acyl-L-amino acid + a tRNA + H(+)</text>
        <dbReference type="Rhea" id="RHEA:54448"/>
        <dbReference type="Rhea" id="RHEA-COMP:10123"/>
        <dbReference type="Rhea" id="RHEA-COMP:13883"/>
        <dbReference type="ChEBI" id="CHEBI:15377"/>
        <dbReference type="ChEBI" id="CHEBI:15378"/>
        <dbReference type="ChEBI" id="CHEBI:59874"/>
        <dbReference type="ChEBI" id="CHEBI:78442"/>
        <dbReference type="ChEBI" id="CHEBI:138191"/>
        <dbReference type="EC" id="3.1.1.29"/>
    </reaction>
</comment>
<dbReference type="PANTHER" id="PTHR17224:SF1">
    <property type="entry name" value="PEPTIDYL-TRNA HYDROLASE"/>
    <property type="match status" value="1"/>
</dbReference>
<accession>A0A1F8B8G7</accession>
<dbReference type="NCBIfam" id="TIGR00447">
    <property type="entry name" value="pth"/>
    <property type="match status" value="1"/>
</dbReference>
<evidence type="ECO:0000256" key="9">
    <source>
        <dbReference type="RuleBase" id="RU004320"/>
    </source>
</evidence>
<dbReference type="Pfam" id="PF01195">
    <property type="entry name" value="Pept_tRNA_hydro"/>
    <property type="match status" value="1"/>
</dbReference>
<feature type="binding site" evidence="7">
    <location>
        <position position="65"/>
    </location>
    <ligand>
        <name>tRNA</name>
        <dbReference type="ChEBI" id="CHEBI:17843"/>
    </ligand>
</feature>